<feature type="domain" description="WDHD1 first WD40" evidence="9">
    <location>
        <begin position="9"/>
        <end position="299"/>
    </location>
</feature>
<evidence type="ECO:0000259" key="8">
    <source>
        <dbReference type="Pfam" id="PF20946"/>
    </source>
</evidence>
<dbReference type="Proteomes" id="UP001153620">
    <property type="component" value="Chromosome 2"/>
</dbReference>
<evidence type="ECO:0000256" key="1">
    <source>
        <dbReference type="ARBA" id="ARBA00004123"/>
    </source>
</evidence>
<dbReference type="PANTHER" id="PTHR19932">
    <property type="entry name" value="WD REPEAT AND HMG-BOX DNA BINDING PROTEIN"/>
    <property type="match status" value="1"/>
</dbReference>
<feature type="region of interest" description="Disordered" evidence="6">
    <location>
        <begin position="915"/>
        <end position="953"/>
    </location>
</feature>
<comment type="subcellular location">
    <subcellularLocation>
        <location evidence="1">Nucleus</location>
    </subcellularLocation>
</comment>
<dbReference type="InterPro" id="IPR048591">
    <property type="entry name" value="WDHD1/CFT4_hel"/>
</dbReference>
<feature type="domain" description="WDHD1/CFT4 helical bundle" evidence="8">
    <location>
        <begin position="694"/>
        <end position="756"/>
    </location>
</feature>
<evidence type="ECO:0000256" key="3">
    <source>
        <dbReference type="ARBA" id="ARBA00022737"/>
    </source>
</evidence>
<evidence type="ECO:0000313" key="10">
    <source>
        <dbReference type="EMBL" id="CAG9804650.1"/>
    </source>
</evidence>
<accession>A0A9N9RVQ6</accession>
<dbReference type="GO" id="GO:0003682">
    <property type="term" value="F:chromatin binding"/>
    <property type="evidence" value="ECO:0007669"/>
    <property type="project" value="TreeGrafter"/>
</dbReference>
<dbReference type="PROSITE" id="PS00678">
    <property type="entry name" value="WD_REPEATS_1"/>
    <property type="match status" value="1"/>
</dbReference>
<organism evidence="10 11">
    <name type="scientific">Chironomus riparius</name>
    <dbReference type="NCBI Taxonomy" id="315576"/>
    <lineage>
        <taxon>Eukaryota</taxon>
        <taxon>Metazoa</taxon>
        <taxon>Ecdysozoa</taxon>
        <taxon>Arthropoda</taxon>
        <taxon>Hexapoda</taxon>
        <taxon>Insecta</taxon>
        <taxon>Pterygota</taxon>
        <taxon>Neoptera</taxon>
        <taxon>Endopterygota</taxon>
        <taxon>Diptera</taxon>
        <taxon>Nematocera</taxon>
        <taxon>Chironomoidea</taxon>
        <taxon>Chironomidae</taxon>
        <taxon>Chironominae</taxon>
        <taxon>Chironomus</taxon>
    </lineage>
</organism>
<feature type="compositionally biased region" description="Polar residues" evidence="6">
    <location>
        <begin position="842"/>
        <end position="868"/>
    </location>
</feature>
<keyword evidence="11" id="KW-1185">Reference proteome</keyword>
<evidence type="ECO:0008006" key="12">
    <source>
        <dbReference type="Google" id="ProtNLM"/>
    </source>
</evidence>
<dbReference type="Gene3D" id="2.130.10.10">
    <property type="entry name" value="YVTN repeat-like/Quinoprotein amine dehydrogenase"/>
    <property type="match status" value="2"/>
</dbReference>
<protein>
    <recommendedName>
        <fullName evidence="12">WD repeat-containing protein 55 homolog</fullName>
    </recommendedName>
</protein>
<proteinExistence type="predicted"/>
<dbReference type="GO" id="GO:0006261">
    <property type="term" value="P:DNA-templated DNA replication"/>
    <property type="evidence" value="ECO:0007669"/>
    <property type="project" value="TreeGrafter"/>
</dbReference>
<gene>
    <name evidence="10" type="ORF">CHIRRI_LOCUS7532</name>
</gene>
<dbReference type="PROSITE" id="PS50082">
    <property type="entry name" value="WD_REPEATS_2"/>
    <property type="match status" value="1"/>
</dbReference>
<dbReference type="Pfam" id="PF12341">
    <property type="entry name" value="Mcl1_mid"/>
    <property type="match status" value="1"/>
</dbReference>
<keyword evidence="2 5" id="KW-0853">WD repeat</keyword>
<dbReference type="InterPro" id="IPR001680">
    <property type="entry name" value="WD40_rpt"/>
</dbReference>
<keyword evidence="3" id="KW-0677">Repeat</keyword>
<dbReference type="EMBL" id="OU895878">
    <property type="protein sequence ID" value="CAG9804650.1"/>
    <property type="molecule type" value="Genomic_DNA"/>
</dbReference>
<dbReference type="InterPro" id="IPR036322">
    <property type="entry name" value="WD40_repeat_dom_sf"/>
</dbReference>
<feature type="repeat" description="WD" evidence="5">
    <location>
        <begin position="133"/>
        <end position="173"/>
    </location>
</feature>
<reference evidence="10" key="2">
    <citation type="submission" date="2022-10" db="EMBL/GenBank/DDBJ databases">
        <authorList>
            <consortium name="ENA_rothamsted_submissions"/>
            <consortium name="culmorum"/>
            <person name="King R."/>
        </authorList>
    </citation>
    <scope>NUCLEOTIDE SEQUENCE</scope>
</reference>
<dbReference type="AlphaFoldDB" id="A0A9N9RVQ6"/>
<evidence type="ECO:0000259" key="9">
    <source>
        <dbReference type="Pfam" id="PF24817"/>
    </source>
</evidence>
<dbReference type="SUPFAM" id="SSF50978">
    <property type="entry name" value="WD40 repeat-like"/>
    <property type="match status" value="1"/>
</dbReference>
<reference evidence="10" key="1">
    <citation type="submission" date="2022-01" db="EMBL/GenBank/DDBJ databases">
        <authorList>
            <person name="King R."/>
        </authorList>
    </citation>
    <scope>NUCLEOTIDE SEQUENCE</scope>
</reference>
<feature type="region of interest" description="Disordered" evidence="6">
    <location>
        <begin position="354"/>
        <end position="382"/>
    </location>
</feature>
<dbReference type="GO" id="GO:0000278">
    <property type="term" value="P:mitotic cell cycle"/>
    <property type="evidence" value="ECO:0007669"/>
    <property type="project" value="TreeGrafter"/>
</dbReference>
<dbReference type="Pfam" id="PF24817">
    <property type="entry name" value="WD40_WDHD1_1st"/>
    <property type="match status" value="1"/>
</dbReference>
<dbReference type="GO" id="GO:0006281">
    <property type="term" value="P:DNA repair"/>
    <property type="evidence" value="ECO:0007669"/>
    <property type="project" value="TreeGrafter"/>
</dbReference>
<dbReference type="InterPro" id="IPR015943">
    <property type="entry name" value="WD40/YVTN_repeat-like_dom_sf"/>
</dbReference>
<feature type="domain" description="WDHD1/CFT4 second beta-propeller" evidence="7">
    <location>
        <begin position="396"/>
        <end position="670"/>
    </location>
</feature>
<dbReference type="InterPro" id="IPR019775">
    <property type="entry name" value="WD40_repeat_CS"/>
</dbReference>
<feature type="region of interest" description="Disordered" evidence="6">
    <location>
        <begin position="842"/>
        <end position="871"/>
    </location>
</feature>
<dbReference type="InterPro" id="IPR022100">
    <property type="entry name" value="WDHD1/CFT4_beta-prop_2nd"/>
</dbReference>
<sequence length="953" mass="106746">MFFKRSIKRFAHVNGFTFVTYSLNGEIITSGTDGDLRIWKEISDDDPSSQCVGENGNCCVQFKTDNNEMRLLATSDNNVQAYKYPEFDREGMELRFNGLVTSIKVNKIWIVAGSEDHTIKARKFSDPDTTIELKGHTGPIFQIAINDKNHIASSSGDGTIKVWNLETQQVVKTYDGFEKFDKFNKSKNFCTPAFEKTGRYLAFSKGSIVNVVETSSWDIKFKLENNEIKNTYTACSFSHCGSYLAAGTSNGEISVWNLTDNSKIKGEVFGEETHPITSIEWNPKNIKEFAFCDSDGQLSTIKIRANKNDDEDADILMENGDEVVRDPDDIYDAIDFRDDDDEDNENCVALEKLKNETMKTGADSDSEDEDSKTVKSQQMSETGSVRAVKPFLLQPPFQPGATPQHLEHRFMVWNHVGQVQCHSTSDENSIIAEFHDTTLHPSLHILNTLDHQMASLSTSSLALATKETPCKLVCIALLSSGNKEWSTTMPECEEIQGIAAGKSFIAVATDAGYLRIFTTMGTQREVLMVPGPVVCMSAYDNKLVVAYHTSNTCNKYSIMIINILGLAVSNRTVEIPFAQNMRLNWLGFSDVGSIIAFESSGRVISYNIKKNLWMPICNLENHLIGASDTFFMISVSESTQKIRATLCRGTHYPLTNPRPILREIDYSLPLCSIETEKSKIEECLVRSVNFEMESSSKALVENGLKLFSTALNSELESRAFEIVELISDKKLIELASRYASQKGRMHMSNKISKLLNDFEEKEMEKKSMIEGYDKEVKSFTEAYEVEEQKPSEARKIETSTPLIAPRPMISQRKANPFKKSSNNSSLGAKALNHLTKKSIGYNESVTNSDDENTPTNNMSLKNNRSVSLDTPRPGNFSQWFIANKEDLKVDNPNSTDAELFKIAKNVYKELTQKTKASVEELDTPPSAPINKRKLELNEDSGSTAKLAKYGYTE</sequence>
<evidence type="ECO:0000256" key="2">
    <source>
        <dbReference type="ARBA" id="ARBA00022574"/>
    </source>
</evidence>
<evidence type="ECO:0000256" key="5">
    <source>
        <dbReference type="PROSITE-ProRule" id="PRU00221"/>
    </source>
</evidence>
<dbReference type="SMART" id="SM00320">
    <property type="entry name" value="WD40"/>
    <property type="match status" value="5"/>
</dbReference>
<dbReference type="PANTHER" id="PTHR19932:SF10">
    <property type="entry name" value="WD REPEAT AND HMG-BOX DNA-BINDING PROTEIN 1"/>
    <property type="match status" value="1"/>
</dbReference>
<dbReference type="PROSITE" id="PS50294">
    <property type="entry name" value="WD_REPEATS_REGION"/>
    <property type="match status" value="1"/>
</dbReference>
<dbReference type="InterPro" id="IPR057646">
    <property type="entry name" value="WD40_WDHD1_1st"/>
</dbReference>
<evidence type="ECO:0000313" key="11">
    <source>
        <dbReference type="Proteomes" id="UP001153620"/>
    </source>
</evidence>
<evidence type="ECO:0000256" key="4">
    <source>
        <dbReference type="ARBA" id="ARBA00023242"/>
    </source>
</evidence>
<keyword evidence="4" id="KW-0539">Nucleus</keyword>
<dbReference type="OrthoDB" id="427368at2759"/>
<evidence type="ECO:0000256" key="6">
    <source>
        <dbReference type="SAM" id="MobiDB-lite"/>
    </source>
</evidence>
<dbReference type="GO" id="GO:0043596">
    <property type="term" value="C:nuclear replication fork"/>
    <property type="evidence" value="ECO:0007669"/>
    <property type="project" value="TreeGrafter"/>
</dbReference>
<name>A0A9N9RVQ6_9DIPT</name>
<dbReference type="Pfam" id="PF20946">
    <property type="entry name" value="Ctf4_C"/>
    <property type="match status" value="1"/>
</dbReference>
<evidence type="ECO:0000259" key="7">
    <source>
        <dbReference type="Pfam" id="PF12341"/>
    </source>
</evidence>